<dbReference type="Gene3D" id="3.40.190.10">
    <property type="entry name" value="Periplasmic binding protein-like II"/>
    <property type="match status" value="1"/>
</dbReference>
<comment type="caution">
    <text evidence="2">The sequence shown here is derived from an EMBL/GenBank/DDBJ whole genome shotgun (WGS) entry which is preliminary data.</text>
</comment>
<evidence type="ECO:0000256" key="1">
    <source>
        <dbReference type="SAM" id="MobiDB-lite"/>
    </source>
</evidence>
<dbReference type="SUPFAM" id="SSF53850">
    <property type="entry name" value="Periplasmic binding protein-like II"/>
    <property type="match status" value="1"/>
</dbReference>
<dbReference type="GO" id="GO:0004497">
    <property type="term" value="F:monooxygenase activity"/>
    <property type="evidence" value="ECO:0007669"/>
    <property type="project" value="UniProtKB-KW"/>
</dbReference>
<keyword evidence="2" id="KW-0503">Monooxygenase</keyword>
<keyword evidence="3" id="KW-1185">Reference proteome</keyword>
<organism evidence="2 3">
    <name type="scientific">Streptosporangium minutum</name>
    <dbReference type="NCBI Taxonomy" id="569862"/>
    <lineage>
        <taxon>Bacteria</taxon>
        <taxon>Bacillati</taxon>
        <taxon>Actinomycetota</taxon>
        <taxon>Actinomycetes</taxon>
        <taxon>Streptosporangiales</taxon>
        <taxon>Streptosporangiaceae</taxon>
        <taxon>Streptosporangium</taxon>
    </lineage>
</organism>
<evidence type="ECO:0000313" key="2">
    <source>
        <dbReference type="EMBL" id="OUC92875.1"/>
    </source>
</evidence>
<dbReference type="EMBL" id="NGFP01000157">
    <property type="protein sequence ID" value="OUC92875.1"/>
    <property type="molecule type" value="Genomic_DNA"/>
</dbReference>
<reference evidence="2 3" key="1">
    <citation type="submission" date="2017-05" db="EMBL/GenBank/DDBJ databases">
        <title>Biotechnological potential of actinobacteria isolated from South African environments.</title>
        <authorList>
            <person name="Le Roes-Hill M."/>
            <person name="Prins A."/>
            <person name="Durrell K.A."/>
        </authorList>
    </citation>
    <scope>NUCLEOTIDE SEQUENCE [LARGE SCALE GENOMIC DNA]</scope>
    <source>
        <strain evidence="2">M26</strain>
    </source>
</reference>
<dbReference type="RefSeq" id="WP_086576589.1">
    <property type="nucleotide sequence ID" value="NZ_NGFP01000157.1"/>
</dbReference>
<keyword evidence="2" id="KW-0560">Oxidoreductase</keyword>
<dbReference type="AlphaFoldDB" id="A0A243RDV1"/>
<evidence type="ECO:0000313" key="3">
    <source>
        <dbReference type="Proteomes" id="UP000194761"/>
    </source>
</evidence>
<feature type="compositionally biased region" description="Low complexity" evidence="1">
    <location>
        <begin position="341"/>
        <end position="351"/>
    </location>
</feature>
<sequence>MSTIDKIWFTRCPVPTASGLAYNLGWLDEEFGEVGVLQDAGPELAEHHFDHRLLGLFREGGNVPALAARSEGAKTRLIGLTWIEEWQSILVRPESGITGAAGLRGARIALPGWAETRARSFPRAMALHGVKGALSQAGLTFDDVTFVEVEQPTSDVGRDGAGRAGSWPGLRELATGEVDAVYVKGARSAEQAREIGAVVAVDLDAHPDPRTRVNNGTPRPITVHEDLLADHPDLVVSFLTQTLRAAEWAAGNLEAVRGFLEAETRSGARGVATAYRGDFHRGLHPDLSPERLDLLKVQKDFLLVHGFLAADVDVDGWAAHEPLAAARERLARRSGEPAELLAEAPAGSSAGVRGHGSSGEAPAGLPGGRGHGSSAAVPERDGAAV</sequence>
<proteinExistence type="predicted"/>
<feature type="region of interest" description="Disordered" evidence="1">
    <location>
        <begin position="341"/>
        <end position="385"/>
    </location>
</feature>
<protein>
    <submittedName>
        <fullName evidence="2">Monooxygenase</fullName>
    </submittedName>
</protein>
<dbReference type="Proteomes" id="UP000194761">
    <property type="component" value="Unassembled WGS sequence"/>
</dbReference>
<dbReference type="Gene3D" id="3.40.190.270">
    <property type="match status" value="1"/>
</dbReference>
<name>A0A243RDV1_9ACTN</name>
<gene>
    <name evidence="2" type="ORF">CA984_28350</name>
</gene>
<accession>A0A243RDV1</accession>